<reference evidence="1" key="1">
    <citation type="submission" date="2020-01" db="EMBL/GenBank/DDBJ databases">
        <authorList>
            <person name="Meier V. D."/>
            <person name="Meier V D."/>
        </authorList>
    </citation>
    <scope>NUCLEOTIDE SEQUENCE</scope>
    <source>
        <strain evidence="1">HLG_WM_MAG_02</strain>
    </source>
</reference>
<feature type="non-terminal residue" evidence="1">
    <location>
        <position position="65"/>
    </location>
</feature>
<organism evidence="1">
    <name type="scientific">uncultured Sulfurovum sp</name>
    <dbReference type="NCBI Taxonomy" id="269237"/>
    <lineage>
        <taxon>Bacteria</taxon>
        <taxon>Pseudomonadati</taxon>
        <taxon>Campylobacterota</taxon>
        <taxon>Epsilonproteobacteria</taxon>
        <taxon>Campylobacterales</taxon>
        <taxon>Sulfurovaceae</taxon>
        <taxon>Sulfurovum</taxon>
        <taxon>environmental samples</taxon>
    </lineage>
</organism>
<proteinExistence type="predicted"/>
<dbReference type="EMBL" id="CACVAZ010000174">
    <property type="protein sequence ID" value="CAA6824169.1"/>
    <property type="molecule type" value="Genomic_DNA"/>
</dbReference>
<gene>
    <name evidence="1" type="ORF">HELGO_WM23175</name>
</gene>
<sequence>MMRLALLENVDLDPHWNDEIDNKLAMKHQLLFAKVQNKPCAVVQKSSLSSALNYFAKLDIDYPIV</sequence>
<dbReference type="AlphaFoldDB" id="A0A6S6UBQ0"/>
<evidence type="ECO:0000313" key="1">
    <source>
        <dbReference type="EMBL" id="CAA6824169.1"/>
    </source>
</evidence>
<name>A0A6S6UBQ0_9BACT</name>
<accession>A0A6S6UBQ0</accession>
<protein>
    <submittedName>
        <fullName evidence="1">Type IV fimbrial assembly, ATPase PilB</fullName>
    </submittedName>
</protein>